<evidence type="ECO:0000313" key="5">
    <source>
        <dbReference type="Proteomes" id="UP000046947"/>
    </source>
</evidence>
<dbReference type="Proteomes" id="UP000046947">
    <property type="component" value="Unassembled WGS sequence"/>
</dbReference>
<sequence length="44" mass="4524">MIAGALVATYGSWAIGVMLAILALISLVCTYRLPETAGSALVSR</sequence>
<organism evidence="3 5">
    <name type="scientific">Mycobacterium tuberculosis</name>
    <dbReference type="NCBI Taxonomy" id="1773"/>
    <lineage>
        <taxon>Bacteria</taxon>
        <taxon>Bacillati</taxon>
        <taxon>Actinomycetota</taxon>
        <taxon>Actinomycetes</taxon>
        <taxon>Mycobacteriales</taxon>
        <taxon>Mycobacteriaceae</taxon>
        <taxon>Mycobacterium</taxon>
        <taxon>Mycobacterium tuberculosis complex</taxon>
    </lineage>
</organism>
<proteinExistence type="predicted"/>
<gene>
    <name evidence="2" type="ORF">ERS007681_02323</name>
    <name evidence="3" type="ORF">ERS007688_02291</name>
    <name evidence="4" type="ORF">ERS027659_02647</name>
</gene>
<reference evidence="5 6" key="1">
    <citation type="submission" date="2015-03" db="EMBL/GenBank/DDBJ databases">
        <authorList>
            <consortium name="Pathogen Informatics"/>
        </authorList>
    </citation>
    <scope>NUCLEOTIDE SEQUENCE [LARGE SCALE GENOMIC DNA]</scope>
    <source>
        <strain evidence="4 7">Bir 185</strain>
        <strain evidence="2 6">G09901357</strain>
        <strain evidence="3 5">H09601792</strain>
    </source>
</reference>
<dbReference type="Proteomes" id="UP000050164">
    <property type="component" value="Unassembled WGS sequence"/>
</dbReference>
<evidence type="ECO:0000313" key="7">
    <source>
        <dbReference type="Proteomes" id="UP000050164"/>
    </source>
</evidence>
<dbReference type="EMBL" id="CFOH01000369">
    <property type="protein sequence ID" value="CFE53860.1"/>
    <property type="molecule type" value="Genomic_DNA"/>
</dbReference>
<dbReference type="EMBL" id="CNFT01000657">
    <property type="protein sequence ID" value="CKS10399.1"/>
    <property type="molecule type" value="Genomic_DNA"/>
</dbReference>
<evidence type="ECO:0000313" key="3">
    <source>
        <dbReference type="EMBL" id="CFE53860.1"/>
    </source>
</evidence>
<accession>A0A654TNJ8</accession>
<keyword evidence="1" id="KW-0472">Membrane</keyword>
<name>A0A654TNJ8_MYCTX</name>
<protein>
    <submittedName>
        <fullName evidence="3">Transporter</fullName>
    </submittedName>
</protein>
<dbReference type="Proteomes" id="UP000048289">
    <property type="component" value="Unassembled WGS sequence"/>
</dbReference>
<feature type="transmembrane region" description="Helical" evidence="1">
    <location>
        <begin position="12"/>
        <end position="34"/>
    </location>
</feature>
<evidence type="ECO:0000256" key="1">
    <source>
        <dbReference type="SAM" id="Phobius"/>
    </source>
</evidence>
<dbReference type="AlphaFoldDB" id="A0A654TNJ8"/>
<dbReference type="EMBL" id="CFOE01000295">
    <property type="protein sequence ID" value="CFE39952.1"/>
    <property type="molecule type" value="Genomic_DNA"/>
</dbReference>
<evidence type="ECO:0000313" key="4">
    <source>
        <dbReference type="EMBL" id="CKS10399.1"/>
    </source>
</evidence>
<evidence type="ECO:0000313" key="2">
    <source>
        <dbReference type="EMBL" id="CFE39952.1"/>
    </source>
</evidence>
<evidence type="ECO:0000313" key="6">
    <source>
        <dbReference type="Proteomes" id="UP000048289"/>
    </source>
</evidence>
<keyword evidence="1" id="KW-1133">Transmembrane helix</keyword>
<keyword evidence="1" id="KW-0812">Transmembrane</keyword>